<accession>A0A0C2CYB8</accession>
<dbReference type="AlphaFoldDB" id="A0A0C2CYB8"/>
<feature type="region of interest" description="Disordered" evidence="1">
    <location>
        <begin position="305"/>
        <end position="331"/>
    </location>
</feature>
<reference evidence="2 3" key="1">
    <citation type="submission" date="2014-12" db="EMBL/GenBank/DDBJ databases">
        <title>Genome assembly of Enhygromyxa salina DSM 15201.</title>
        <authorList>
            <person name="Sharma G."/>
            <person name="Subramanian S."/>
        </authorList>
    </citation>
    <scope>NUCLEOTIDE SEQUENCE [LARGE SCALE GENOMIC DNA]</scope>
    <source>
        <strain evidence="2 3">DSM 15201</strain>
    </source>
</reference>
<comment type="caution">
    <text evidence="2">The sequence shown here is derived from an EMBL/GenBank/DDBJ whole genome shotgun (WGS) entry which is preliminary data.</text>
</comment>
<evidence type="ECO:0000313" key="2">
    <source>
        <dbReference type="EMBL" id="KIG12827.1"/>
    </source>
</evidence>
<name>A0A0C2CYB8_9BACT</name>
<feature type="compositionally biased region" description="Acidic residues" evidence="1">
    <location>
        <begin position="319"/>
        <end position="331"/>
    </location>
</feature>
<sequence>MGHTAVIWSIQEQHLDEAELMIDARRRSLDSPLFTLAEVREGPERRLLAHVDALILGGPPVAKRLLSPALDDALQPGFVAAAALALLYSDDADAHQALLARLDAALEPALRMHLTWAFGRCTRRGVVARVAEGLDPASALGCLARLEVFVHQQVDLGARLGTLLETQQAQLRPACAWLLRCCTEPGIARSWLPRLLLSEDAETRANAIESGLILGLPEAWEHALAVAERPGPLRARALTWLASLGDAALHRRLIAALANDKQPAALLRALGHCGRVAAIDACLEWLGAPRIGPLVAELMHGIAGLPREQDDGNEPLWRDDDDDDDDMPPLEQDLETDLELHSDELLPLPDPEVVTHWWQTRRAAFDPSARYLLGHPHGPQAFALALCTTSTRRRPALAFELAARSHGQALLDCGALGARQRVQERRAEQVELNWRREHTGGARWR</sequence>
<proteinExistence type="predicted"/>
<evidence type="ECO:0008006" key="4">
    <source>
        <dbReference type="Google" id="ProtNLM"/>
    </source>
</evidence>
<dbReference type="Gene3D" id="1.25.10.10">
    <property type="entry name" value="Leucine-rich Repeat Variant"/>
    <property type="match status" value="1"/>
</dbReference>
<evidence type="ECO:0000313" key="3">
    <source>
        <dbReference type="Proteomes" id="UP000031599"/>
    </source>
</evidence>
<dbReference type="Proteomes" id="UP000031599">
    <property type="component" value="Unassembled WGS sequence"/>
</dbReference>
<evidence type="ECO:0000256" key="1">
    <source>
        <dbReference type="SAM" id="MobiDB-lite"/>
    </source>
</evidence>
<dbReference type="InterPro" id="IPR011989">
    <property type="entry name" value="ARM-like"/>
</dbReference>
<organism evidence="2 3">
    <name type="scientific">Enhygromyxa salina</name>
    <dbReference type="NCBI Taxonomy" id="215803"/>
    <lineage>
        <taxon>Bacteria</taxon>
        <taxon>Pseudomonadati</taxon>
        <taxon>Myxococcota</taxon>
        <taxon>Polyangia</taxon>
        <taxon>Nannocystales</taxon>
        <taxon>Nannocystaceae</taxon>
        <taxon>Enhygromyxa</taxon>
    </lineage>
</organism>
<protein>
    <recommendedName>
        <fullName evidence="4">TIGR02270 family protein</fullName>
    </recommendedName>
</protein>
<gene>
    <name evidence="2" type="ORF">DB30_00990</name>
</gene>
<dbReference type="EMBL" id="JMCC02000117">
    <property type="protein sequence ID" value="KIG12827.1"/>
    <property type="molecule type" value="Genomic_DNA"/>
</dbReference>